<comment type="similarity">
    <text evidence="1">Belongs to the short-chain dehydrogenases/reductases (SDR) family.</text>
</comment>
<dbReference type="Proteomes" id="UP000604475">
    <property type="component" value="Unassembled WGS sequence"/>
</dbReference>
<dbReference type="Pfam" id="PF00106">
    <property type="entry name" value="adh_short"/>
    <property type="match status" value="1"/>
</dbReference>
<dbReference type="GO" id="GO:0016491">
    <property type="term" value="F:oxidoreductase activity"/>
    <property type="evidence" value="ECO:0007669"/>
    <property type="project" value="UniProtKB-KW"/>
</dbReference>
<evidence type="ECO:0000256" key="2">
    <source>
        <dbReference type="ARBA" id="ARBA00023002"/>
    </source>
</evidence>
<gene>
    <name evidence="4" type="ORF">I7412_09825</name>
</gene>
<accession>A0A937RCR8</accession>
<dbReference type="RefSeq" id="WP_203002655.1">
    <property type="nucleotide sequence ID" value="NZ_JADWYU010000099.1"/>
</dbReference>
<comment type="caution">
    <text evidence="4">The sequence shown here is derived from an EMBL/GenBank/DDBJ whole genome shotgun (WGS) entry which is preliminary data.</text>
</comment>
<evidence type="ECO:0000313" key="5">
    <source>
        <dbReference type="Proteomes" id="UP000604475"/>
    </source>
</evidence>
<feature type="region of interest" description="Disordered" evidence="3">
    <location>
        <begin position="320"/>
        <end position="341"/>
    </location>
</feature>
<sequence length="341" mass="35882">MTGLGRESTALDVVRGVDLRGRLAVLTGASSGIGAETARALALTGADVVLAVRDVAAGEALAREVRVGATGDVRVRRLDLRDLGSVTAFADQVTGPVDLLVANAGVSRTPDSHLPNGLDVRFATNHLGHFLLALCLRDQLAERGARIVVVSSGAHKNAPVRLDDLQWTARQHNMLLAYAESKTANILFAQEATRRWGPDGIFANAVLPGSALTGLQRFHGDELKRRIGFLTADGTPSPVLKTTAQAAATTLWAATAPELTGRGGLVLEDCAEALPPDPAGSDTLRRSGFDPAVTDPDTARRLWDHSLALLHALAGTAGLRDLEQSDPPTDATLPPHSHRSM</sequence>
<dbReference type="PANTHER" id="PTHR24320:SF148">
    <property type="entry name" value="NAD(P)-BINDING ROSSMANN-FOLD SUPERFAMILY PROTEIN"/>
    <property type="match status" value="1"/>
</dbReference>
<evidence type="ECO:0000256" key="3">
    <source>
        <dbReference type="SAM" id="MobiDB-lite"/>
    </source>
</evidence>
<dbReference type="SUPFAM" id="SSF51735">
    <property type="entry name" value="NAD(P)-binding Rossmann-fold domains"/>
    <property type="match status" value="1"/>
</dbReference>
<name>A0A937RCR8_9ACTN</name>
<evidence type="ECO:0000256" key="1">
    <source>
        <dbReference type="ARBA" id="ARBA00006484"/>
    </source>
</evidence>
<reference evidence="4" key="1">
    <citation type="submission" date="2020-12" db="EMBL/GenBank/DDBJ databases">
        <title>Genomic characterization of non-nitrogen-fixing Frankia strains.</title>
        <authorList>
            <person name="Carlos-Shanley C."/>
            <person name="Guerra T."/>
            <person name="Hahn D."/>
        </authorList>
    </citation>
    <scope>NUCLEOTIDE SEQUENCE</scope>
    <source>
        <strain evidence="4">CN6</strain>
    </source>
</reference>
<dbReference type="PRINTS" id="PR00081">
    <property type="entry name" value="GDHRDH"/>
</dbReference>
<dbReference type="AlphaFoldDB" id="A0A937RCR8"/>
<keyword evidence="2" id="KW-0560">Oxidoreductase</keyword>
<dbReference type="PANTHER" id="PTHR24320">
    <property type="entry name" value="RETINOL DEHYDROGENASE"/>
    <property type="match status" value="1"/>
</dbReference>
<protein>
    <submittedName>
        <fullName evidence="4">SDR family NAD(P)-dependent oxidoreductase</fullName>
    </submittedName>
</protein>
<dbReference type="Gene3D" id="3.40.50.720">
    <property type="entry name" value="NAD(P)-binding Rossmann-like Domain"/>
    <property type="match status" value="1"/>
</dbReference>
<dbReference type="EMBL" id="JAEACQ010000160">
    <property type="protein sequence ID" value="MBL7627462.1"/>
    <property type="molecule type" value="Genomic_DNA"/>
</dbReference>
<dbReference type="InterPro" id="IPR036291">
    <property type="entry name" value="NAD(P)-bd_dom_sf"/>
</dbReference>
<proteinExistence type="inferred from homology"/>
<organism evidence="4 5">
    <name type="scientific">Frankia nepalensis</name>
    <dbReference type="NCBI Taxonomy" id="1836974"/>
    <lineage>
        <taxon>Bacteria</taxon>
        <taxon>Bacillati</taxon>
        <taxon>Actinomycetota</taxon>
        <taxon>Actinomycetes</taxon>
        <taxon>Frankiales</taxon>
        <taxon>Frankiaceae</taxon>
        <taxon>Frankia</taxon>
    </lineage>
</organism>
<dbReference type="InterPro" id="IPR002347">
    <property type="entry name" value="SDR_fam"/>
</dbReference>
<evidence type="ECO:0000313" key="4">
    <source>
        <dbReference type="EMBL" id="MBL7627462.1"/>
    </source>
</evidence>
<keyword evidence="5" id="KW-1185">Reference proteome</keyword>